<dbReference type="PANTHER" id="PTHR30487:SF0">
    <property type="entry name" value="PREPILIN LEADER PEPTIDASE_N-METHYLTRANSFERASE-RELATED"/>
    <property type="match status" value="1"/>
</dbReference>
<evidence type="ECO:0000256" key="2">
    <source>
        <dbReference type="RuleBase" id="RU003793"/>
    </source>
</evidence>
<comment type="similarity">
    <text evidence="1 2">Belongs to the peptidase A24 family.</text>
</comment>
<feature type="transmembrane region" description="Helical" evidence="3">
    <location>
        <begin position="90"/>
        <end position="106"/>
    </location>
</feature>
<evidence type="ECO:0000313" key="6">
    <source>
        <dbReference type="Proteomes" id="UP001500274"/>
    </source>
</evidence>
<keyword evidence="3" id="KW-0472">Membrane</keyword>
<evidence type="ECO:0000313" key="5">
    <source>
        <dbReference type="EMBL" id="GAA2588910.1"/>
    </source>
</evidence>
<accession>A0ABN3PJ76</accession>
<keyword evidence="6" id="KW-1185">Reference proteome</keyword>
<dbReference type="Pfam" id="PF01478">
    <property type="entry name" value="Peptidase_A24"/>
    <property type="match status" value="1"/>
</dbReference>
<feature type="transmembrane region" description="Helical" evidence="3">
    <location>
        <begin position="6"/>
        <end position="25"/>
    </location>
</feature>
<gene>
    <name evidence="5" type="ORF">GCM10009862_29130</name>
</gene>
<dbReference type="Gene3D" id="1.20.120.1220">
    <property type="match status" value="1"/>
</dbReference>
<dbReference type="InterPro" id="IPR050882">
    <property type="entry name" value="Prepilin_peptidase/N-MTase"/>
</dbReference>
<sequence length="159" mass="16554">MDPAGLALLVAYGALAVLSVALAVIDVRTHRLPNALVLPAYPFLLAALALASFARADMLPFVQAVVGGAIAFVFYLLLRLVQPRGMGGGDVKLAGLLGIALGYLGWDALLLGLFAGFLLGGLFSVGLVLSRRGGRRTRIPFGPWMLLGAWIVIAATALT</sequence>
<evidence type="ECO:0000259" key="4">
    <source>
        <dbReference type="Pfam" id="PF01478"/>
    </source>
</evidence>
<dbReference type="InterPro" id="IPR014032">
    <property type="entry name" value="Peptidase_A24A_bac"/>
</dbReference>
<evidence type="ECO:0000256" key="1">
    <source>
        <dbReference type="ARBA" id="ARBA00005801"/>
    </source>
</evidence>
<feature type="transmembrane region" description="Helical" evidence="3">
    <location>
        <begin position="141"/>
        <end position="158"/>
    </location>
</feature>
<keyword evidence="3" id="KW-0812">Transmembrane</keyword>
<dbReference type="PRINTS" id="PR00864">
    <property type="entry name" value="PREPILNPTASE"/>
</dbReference>
<proteinExistence type="inferred from homology"/>
<reference evidence="5 6" key="1">
    <citation type="journal article" date="2019" name="Int. J. Syst. Evol. Microbiol.">
        <title>The Global Catalogue of Microorganisms (GCM) 10K type strain sequencing project: providing services to taxonomists for standard genome sequencing and annotation.</title>
        <authorList>
            <consortium name="The Broad Institute Genomics Platform"/>
            <consortium name="The Broad Institute Genome Sequencing Center for Infectious Disease"/>
            <person name="Wu L."/>
            <person name="Ma J."/>
        </authorList>
    </citation>
    <scope>NUCLEOTIDE SEQUENCE [LARGE SCALE GENOMIC DNA]</scope>
    <source>
        <strain evidence="5 6">JCM 16365</strain>
    </source>
</reference>
<name>A0ABN3PJ76_9MICO</name>
<feature type="transmembrane region" description="Helical" evidence="3">
    <location>
        <begin position="32"/>
        <end position="54"/>
    </location>
</feature>
<dbReference type="RefSeq" id="WP_344230712.1">
    <property type="nucleotide sequence ID" value="NZ_BAAARI010000036.1"/>
</dbReference>
<keyword evidence="3" id="KW-1133">Transmembrane helix</keyword>
<dbReference type="InterPro" id="IPR000045">
    <property type="entry name" value="Prepilin_IV_endopep_pep"/>
</dbReference>
<dbReference type="PANTHER" id="PTHR30487">
    <property type="entry name" value="TYPE 4 PREPILIN-LIKE PROTEINS LEADER PEPTIDE-PROCESSING ENZYME"/>
    <property type="match status" value="1"/>
</dbReference>
<feature type="transmembrane region" description="Helical" evidence="3">
    <location>
        <begin position="112"/>
        <end position="129"/>
    </location>
</feature>
<protein>
    <recommendedName>
        <fullName evidence="4">Prepilin type IV endopeptidase peptidase domain-containing protein</fullName>
    </recommendedName>
</protein>
<dbReference type="EMBL" id="BAAARI010000036">
    <property type="protein sequence ID" value="GAA2588910.1"/>
    <property type="molecule type" value="Genomic_DNA"/>
</dbReference>
<feature type="domain" description="Prepilin type IV endopeptidase peptidase" evidence="4">
    <location>
        <begin position="15"/>
        <end position="124"/>
    </location>
</feature>
<organism evidence="5 6">
    <name type="scientific">Microbacterium binotii</name>
    <dbReference type="NCBI Taxonomy" id="462710"/>
    <lineage>
        <taxon>Bacteria</taxon>
        <taxon>Bacillati</taxon>
        <taxon>Actinomycetota</taxon>
        <taxon>Actinomycetes</taxon>
        <taxon>Micrococcales</taxon>
        <taxon>Microbacteriaceae</taxon>
        <taxon>Microbacterium</taxon>
    </lineage>
</organism>
<dbReference type="Proteomes" id="UP001500274">
    <property type="component" value="Unassembled WGS sequence"/>
</dbReference>
<feature type="transmembrane region" description="Helical" evidence="3">
    <location>
        <begin position="60"/>
        <end position="78"/>
    </location>
</feature>
<evidence type="ECO:0000256" key="3">
    <source>
        <dbReference type="SAM" id="Phobius"/>
    </source>
</evidence>
<comment type="caution">
    <text evidence="5">The sequence shown here is derived from an EMBL/GenBank/DDBJ whole genome shotgun (WGS) entry which is preliminary data.</text>
</comment>